<organism evidence="2 3">
    <name type="scientific">Streptantibioticus ferralitis</name>
    <dbReference type="NCBI Taxonomy" id="236510"/>
    <lineage>
        <taxon>Bacteria</taxon>
        <taxon>Bacillati</taxon>
        <taxon>Actinomycetota</taxon>
        <taxon>Actinomycetes</taxon>
        <taxon>Kitasatosporales</taxon>
        <taxon>Streptomycetaceae</taxon>
        <taxon>Streptantibioticus</taxon>
    </lineage>
</organism>
<comment type="caution">
    <text evidence="2">The sequence shown here is derived from an EMBL/GenBank/DDBJ whole genome shotgun (WGS) entry which is preliminary data.</text>
</comment>
<dbReference type="InterPro" id="IPR013783">
    <property type="entry name" value="Ig-like_fold"/>
</dbReference>
<name>A0ABT5ZCR3_9ACTN</name>
<evidence type="ECO:0000259" key="1">
    <source>
        <dbReference type="Pfam" id="PF01833"/>
    </source>
</evidence>
<protein>
    <recommendedName>
        <fullName evidence="1">IPT/TIG domain-containing protein</fullName>
    </recommendedName>
</protein>
<gene>
    <name evidence="2" type="ORF">P2L57_39720</name>
</gene>
<keyword evidence="3" id="KW-1185">Reference proteome</keyword>
<dbReference type="InterPro" id="IPR014756">
    <property type="entry name" value="Ig_E-set"/>
</dbReference>
<dbReference type="Gene3D" id="2.60.40.10">
    <property type="entry name" value="Immunoglobulins"/>
    <property type="match status" value="2"/>
</dbReference>
<accession>A0ABT5ZCR3</accession>
<dbReference type="Pfam" id="PF01833">
    <property type="entry name" value="TIG"/>
    <property type="match status" value="1"/>
</dbReference>
<reference evidence="2 3" key="1">
    <citation type="submission" date="2023-03" db="EMBL/GenBank/DDBJ databases">
        <title>Draft genome sequence of type strain Streptomyces ferralitis JCM 14344.</title>
        <authorList>
            <person name="Klaysubun C."/>
            <person name="Duangmal K."/>
        </authorList>
    </citation>
    <scope>NUCLEOTIDE SEQUENCE [LARGE SCALE GENOMIC DNA]</scope>
    <source>
        <strain evidence="2 3">JCM 14344</strain>
    </source>
</reference>
<dbReference type="Proteomes" id="UP001220022">
    <property type="component" value="Unassembled WGS sequence"/>
</dbReference>
<feature type="non-terminal residue" evidence="2">
    <location>
        <position position="1"/>
    </location>
</feature>
<dbReference type="InterPro" id="IPR002909">
    <property type="entry name" value="IPT_dom"/>
</dbReference>
<dbReference type="EMBL" id="JARHTQ010000079">
    <property type="protein sequence ID" value="MDF2261620.1"/>
    <property type="molecule type" value="Genomic_DNA"/>
</dbReference>
<evidence type="ECO:0000313" key="3">
    <source>
        <dbReference type="Proteomes" id="UP001220022"/>
    </source>
</evidence>
<evidence type="ECO:0000313" key="2">
    <source>
        <dbReference type="EMBL" id="MDF2261620.1"/>
    </source>
</evidence>
<sequence length="116" mass="11567">ITLELRRVPLAHVALATHYLDCFLRDSSVPVSGCPDQWGNSTSSTTLTVVTPAGVGTVNVSVTTPGGTVTLPNAYTYAVAPTVASVVPNAGPDAGGQSVTVAGTGVVAGNTQVLFG</sequence>
<dbReference type="SUPFAM" id="SSF81296">
    <property type="entry name" value="E set domains"/>
    <property type="match status" value="1"/>
</dbReference>
<proteinExistence type="predicted"/>
<feature type="domain" description="IPT/TIG" evidence="1">
    <location>
        <begin position="37"/>
        <end position="77"/>
    </location>
</feature>